<reference evidence="4" key="1">
    <citation type="submission" date="2019-09" db="EMBL/GenBank/DDBJ databases">
        <title>Draft genome information of white flower Hibiscus syriacus.</title>
        <authorList>
            <person name="Kim Y.-M."/>
        </authorList>
    </citation>
    <scope>NUCLEOTIDE SEQUENCE [LARGE SCALE GENOMIC DNA]</scope>
    <source>
        <strain evidence="4">YM2019G1</strain>
    </source>
</reference>
<feature type="compositionally biased region" description="Pro residues" evidence="2">
    <location>
        <begin position="104"/>
        <end position="113"/>
    </location>
</feature>
<dbReference type="GO" id="GO:0005737">
    <property type="term" value="C:cytoplasm"/>
    <property type="evidence" value="ECO:0007669"/>
    <property type="project" value="UniProtKB-ARBA"/>
</dbReference>
<dbReference type="Pfam" id="PF04739">
    <property type="entry name" value="AMPKBI"/>
    <property type="match status" value="1"/>
</dbReference>
<keyword evidence="4" id="KW-0418">Kinase</keyword>
<name>A0A6A2Z2E5_HIBSY</name>
<dbReference type="EMBL" id="VEPZ02001233">
    <property type="protein sequence ID" value="KAE8685265.1"/>
    <property type="molecule type" value="Genomic_DNA"/>
</dbReference>
<sequence>MVFRGQESGYYRIMERLEDHVLESIMESMFEVSFFDFSSFLFSLNCTAFVSSPFREPLHPLGKDFIIMKMLPCETPESLSEFKPPPSPISSYDNQPLNNSDFSKPPPELPPQLPTKIFDERSFVSRKPKSSRRPSHTLLNHLYKQDGDDGQSMALCSTQRFLQKYVTVVLYKSVHR</sequence>
<evidence type="ECO:0000313" key="4">
    <source>
        <dbReference type="EMBL" id="KAE8685265.1"/>
    </source>
</evidence>
<keyword evidence="4" id="KW-0808">Transferase</keyword>
<comment type="similarity">
    <text evidence="1">Belongs to the 5'-AMP-activated protein kinase beta subunit family.</text>
</comment>
<dbReference type="SMART" id="SM01010">
    <property type="entry name" value="AMPKBI"/>
    <property type="match status" value="1"/>
</dbReference>
<evidence type="ECO:0000313" key="5">
    <source>
        <dbReference type="Proteomes" id="UP000436088"/>
    </source>
</evidence>
<gene>
    <name evidence="4" type="ORF">F3Y22_tig00111099pilonHSYRG00106</name>
</gene>
<dbReference type="AlphaFoldDB" id="A0A6A2Z2E5"/>
<organism evidence="4 5">
    <name type="scientific">Hibiscus syriacus</name>
    <name type="common">Rose of Sharon</name>
    <dbReference type="NCBI Taxonomy" id="106335"/>
    <lineage>
        <taxon>Eukaryota</taxon>
        <taxon>Viridiplantae</taxon>
        <taxon>Streptophyta</taxon>
        <taxon>Embryophyta</taxon>
        <taxon>Tracheophyta</taxon>
        <taxon>Spermatophyta</taxon>
        <taxon>Magnoliopsida</taxon>
        <taxon>eudicotyledons</taxon>
        <taxon>Gunneridae</taxon>
        <taxon>Pentapetalae</taxon>
        <taxon>rosids</taxon>
        <taxon>malvids</taxon>
        <taxon>Malvales</taxon>
        <taxon>Malvaceae</taxon>
        <taxon>Malvoideae</taxon>
        <taxon>Hibiscus</taxon>
    </lineage>
</organism>
<accession>A0A6A2Z2E5</accession>
<evidence type="ECO:0000259" key="3">
    <source>
        <dbReference type="SMART" id="SM01010"/>
    </source>
</evidence>
<dbReference type="InterPro" id="IPR037256">
    <property type="entry name" value="ASC_dom_sf"/>
</dbReference>
<evidence type="ECO:0000256" key="1">
    <source>
        <dbReference type="ARBA" id="ARBA00010926"/>
    </source>
</evidence>
<dbReference type="Gene3D" id="6.20.250.60">
    <property type="match status" value="1"/>
</dbReference>
<evidence type="ECO:0000256" key="2">
    <source>
        <dbReference type="SAM" id="MobiDB-lite"/>
    </source>
</evidence>
<dbReference type="GO" id="GO:0016301">
    <property type="term" value="F:kinase activity"/>
    <property type="evidence" value="ECO:0007669"/>
    <property type="project" value="UniProtKB-KW"/>
</dbReference>
<dbReference type="Proteomes" id="UP000436088">
    <property type="component" value="Unassembled WGS sequence"/>
</dbReference>
<feature type="compositionally biased region" description="Polar residues" evidence="2">
    <location>
        <begin position="89"/>
        <end position="102"/>
    </location>
</feature>
<dbReference type="PANTHER" id="PTHR46316:SF6">
    <property type="entry name" value="ASSOCIATION WITH THE SNF1 COMPLEX (ASC) DOMAIN-CONTAINING PROTEIN"/>
    <property type="match status" value="1"/>
</dbReference>
<comment type="caution">
    <text evidence="4">The sequence shown here is derived from an EMBL/GenBank/DDBJ whole genome shotgun (WGS) entry which is preliminary data.</text>
</comment>
<feature type="region of interest" description="Disordered" evidence="2">
    <location>
        <begin position="78"/>
        <end position="113"/>
    </location>
</feature>
<feature type="domain" description="Association with the SNF1 complex (ASC)" evidence="3">
    <location>
        <begin position="85"/>
        <end position="174"/>
    </location>
</feature>
<protein>
    <submittedName>
        <fullName evidence="4">5'-AMP-activated protein kinase beta-2 subunit protein</fullName>
    </submittedName>
</protein>
<dbReference type="InterPro" id="IPR043554">
    <property type="entry name" value="KINB"/>
</dbReference>
<keyword evidence="5" id="KW-1185">Reference proteome</keyword>
<dbReference type="PANTHER" id="PTHR46316">
    <property type="entry name" value="SNF1-RELATED PROTEIN KINASE REGULATORY SUBUNIT BETA-1"/>
    <property type="match status" value="1"/>
</dbReference>
<dbReference type="InterPro" id="IPR006828">
    <property type="entry name" value="ASC_dom"/>
</dbReference>
<proteinExistence type="inferred from homology"/>
<dbReference type="SUPFAM" id="SSF160219">
    <property type="entry name" value="AMPKBI-like"/>
    <property type="match status" value="1"/>
</dbReference>